<feature type="transmembrane region" description="Helical" evidence="6">
    <location>
        <begin position="66"/>
        <end position="83"/>
    </location>
</feature>
<feature type="transmembrane region" description="Helical" evidence="6">
    <location>
        <begin position="20"/>
        <end position="46"/>
    </location>
</feature>
<reference evidence="7" key="1">
    <citation type="submission" date="2019-02" db="EMBL/GenBank/DDBJ databases">
        <title>Halonotius sp. a new haloarchaeum isolated from saline soil.</title>
        <authorList>
            <person name="Duran-Viseras A."/>
            <person name="Sanchez-Porro C."/>
            <person name="Ventosa A."/>
        </authorList>
    </citation>
    <scope>NUCLEOTIDE SEQUENCE</scope>
    <source>
        <strain evidence="7">F15B</strain>
    </source>
</reference>
<dbReference type="Pfam" id="PF02653">
    <property type="entry name" value="BPD_transp_2"/>
    <property type="match status" value="1"/>
</dbReference>
<feature type="transmembrane region" description="Helical" evidence="6">
    <location>
        <begin position="90"/>
        <end position="108"/>
    </location>
</feature>
<protein>
    <submittedName>
        <fullName evidence="7">ABC transporter permease</fullName>
    </submittedName>
</protein>
<dbReference type="InterPro" id="IPR001851">
    <property type="entry name" value="ABC_transp_permease"/>
</dbReference>
<dbReference type="PANTHER" id="PTHR47089:SF1">
    <property type="entry name" value="GUANOSINE ABC TRANSPORTER PERMEASE PROTEIN NUPP"/>
    <property type="match status" value="1"/>
</dbReference>
<dbReference type="Proteomes" id="UP000705823">
    <property type="component" value="Unassembled WGS sequence"/>
</dbReference>
<keyword evidence="4 6" id="KW-1133">Transmembrane helix</keyword>
<evidence type="ECO:0000256" key="2">
    <source>
        <dbReference type="ARBA" id="ARBA00022475"/>
    </source>
</evidence>
<feature type="transmembrane region" description="Helical" evidence="6">
    <location>
        <begin position="243"/>
        <end position="265"/>
    </location>
</feature>
<keyword evidence="2" id="KW-1003">Cell membrane</keyword>
<sequence>MMVGIDLTARENVPRWLNYATPVVTILLALACGAVALLALGVSPLAAYWTMFGDTLLSTFGRTQTLIKAVPLILAGLAVYLPLRAGLFNIGAEGQLVFGAIAGTWIGLNVELPSVLLLPLMFVAAGTAGAFLAGIPAWLRAKWDVNEIITSLLLTFVALQLQSYLVRGPMQDPTGNFPHTAQLSAAATIPEALLGVHAGLIVAVVAVAVTYVLVRKTGLGFEITFVGANDAAARQAGMSRFKIYLLVFVIGGAFAGLAGISEIAGLQGRLRAGFEPGYGFTAIPIALLGRNSAINVMLAGLFFALLFVGGSSMSVAYGVPAALVEILQALIILFLITAEFFKRYHVDIEFDRAGDAATGGEA</sequence>
<evidence type="ECO:0000256" key="3">
    <source>
        <dbReference type="ARBA" id="ARBA00022692"/>
    </source>
</evidence>
<gene>
    <name evidence="7" type="ORF">EGH24_00160</name>
</gene>
<feature type="transmembrane region" description="Helical" evidence="6">
    <location>
        <begin position="114"/>
        <end position="139"/>
    </location>
</feature>
<organism evidence="7 8">
    <name type="scientific">Halonotius terrestris</name>
    <dbReference type="NCBI Taxonomy" id="2487750"/>
    <lineage>
        <taxon>Archaea</taxon>
        <taxon>Methanobacteriati</taxon>
        <taxon>Methanobacteriota</taxon>
        <taxon>Stenosarchaea group</taxon>
        <taxon>Halobacteria</taxon>
        <taxon>Halobacteriales</taxon>
        <taxon>Haloferacaceae</taxon>
        <taxon>Halonotius</taxon>
    </lineage>
</organism>
<accession>A0A8J8PBA9</accession>
<comment type="subcellular location">
    <subcellularLocation>
        <location evidence="1">Cell membrane</location>
        <topology evidence="1">Multi-pass membrane protein</topology>
    </subcellularLocation>
</comment>
<comment type="caution">
    <text evidence="7">The sequence shown here is derived from an EMBL/GenBank/DDBJ whole genome shotgun (WGS) entry which is preliminary data.</text>
</comment>
<evidence type="ECO:0000313" key="8">
    <source>
        <dbReference type="Proteomes" id="UP000705823"/>
    </source>
</evidence>
<dbReference type="RefSeq" id="WP_142978160.1">
    <property type="nucleotide sequence ID" value="NZ_RKLU01000001.1"/>
</dbReference>
<evidence type="ECO:0000256" key="1">
    <source>
        <dbReference type="ARBA" id="ARBA00004651"/>
    </source>
</evidence>
<keyword evidence="3 6" id="KW-0812">Transmembrane</keyword>
<keyword evidence="8" id="KW-1185">Reference proteome</keyword>
<feature type="transmembrane region" description="Helical" evidence="6">
    <location>
        <begin position="285"/>
        <end position="308"/>
    </location>
</feature>
<evidence type="ECO:0000256" key="4">
    <source>
        <dbReference type="ARBA" id="ARBA00022989"/>
    </source>
</evidence>
<dbReference type="GO" id="GO:0022857">
    <property type="term" value="F:transmembrane transporter activity"/>
    <property type="evidence" value="ECO:0007669"/>
    <property type="project" value="InterPro"/>
</dbReference>
<dbReference type="PANTHER" id="PTHR47089">
    <property type="entry name" value="ABC TRANSPORTER, PERMEASE PROTEIN"/>
    <property type="match status" value="1"/>
</dbReference>
<feature type="transmembrane region" description="Helical" evidence="6">
    <location>
        <begin position="315"/>
        <end position="336"/>
    </location>
</feature>
<name>A0A8J8PBA9_9EURY</name>
<evidence type="ECO:0000256" key="6">
    <source>
        <dbReference type="SAM" id="Phobius"/>
    </source>
</evidence>
<feature type="transmembrane region" description="Helical" evidence="6">
    <location>
        <begin position="148"/>
        <end position="166"/>
    </location>
</feature>
<proteinExistence type="predicted"/>
<dbReference type="EMBL" id="RKLU01000001">
    <property type="protein sequence ID" value="TQQ83254.1"/>
    <property type="molecule type" value="Genomic_DNA"/>
</dbReference>
<dbReference type="CDD" id="cd06580">
    <property type="entry name" value="TM_PBP1_transp_TpRbsC_like"/>
    <property type="match status" value="1"/>
</dbReference>
<dbReference type="GO" id="GO:0005886">
    <property type="term" value="C:plasma membrane"/>
    <property type="evidence" value="ECO:0007669"/>
    <property type="project" value="UniProtKB-SubCell"/>
</dbReference>
<feature type="transmembrane region" description="Helical" evidence="6">
    <location>
        <begin position="192"/>
        <end position="214"/>
    </location>
</feature>
<keyword evidence="5 6" id="KW-0472">Membrane</keyword>
<evidence type="ECO:0000256" key="5">
    <source>
        <dbReference type="ARBA" id="ARBA00023136"/>
    </source>
</evidence>
<evidence type="ECO:0000313" key="7">
    <source>
        <dbReference type="EMBL" id="TQQ83254.1"/>
    </source>
</evidence>
<dbReference type="AlphaFoldDB" id="A0A8J8PBA9"/>